<evidence type="ECO:0000313" key="3">
    <source>
        <dbReference type="Proteomes" id="UP000053328"/>
    </source>
</evidence>
<evidence type="ECO:0000256" key="1">
    <source>
        <dbReference type="SAM" id="MobiDB-lite"/>
    </source>
</evidence>
<dbReference type="Proteomes" id="UP000053328">
    <property type="component" value="Unassembled WGS sequence"/>
</dbReference>
<dbReference type="RefSeq" id="XP_016231332.1">
    <property type="nucleotide sequence ID" value="XM_016384730.1"/>
</dbReference>
<organism evidence="2 3">
    <name type="scientific">Exophiala spinifera</name>
    <dbReference type="NCBI Taxonomy" id="91928"/>
    <lineage>
        <taxon>Eukaryota</taxon>
        <taxon>Fungi</taxon>
        <taxon>Dikarya</taxon>
        <taxon>Ascomycota</taxon>
        <taxon>Pezizomycotina</taxon>
        <taxon>Eurotiomycetes</taxon>
        <taxon>Chaetothyriomycetidae</taxon>
        <taxon>Chaetothyriales</taxon>
        <taxon>Herpotrichiellaceae</taxon>
        <taxon>Exophiala</taxon>
    </lineage>
</organism>
<name>A0A0D1Y832_9EURO</name>
<dbReference type="VEuPathDB" id="FungiDB:PV08_10416"/>
<keyword evidence="3" id="KW-1185">Reference proteome</keyword>
<proteinExistence type="predicted"/>
<feature type="region of interest" description="Disordered" evidence="1">
    <location>
        <begin position="15"/>
        <end position="50"/>
    </location>
</feature>
<evidence type="ECO:0000313" key="2">
    <source>
        <dbReference type="EMBL" id="KIW11116.1"/>
    </source>
</evidence>
<protein>
    <submittedName>
        <fullName evidence="2">Uncharacterized protein</fullName>
    </submittedName>
</protein>
<dbReference type="HOGENOM" id="CLU_1948836_0_0_1"/>
<dbReference type="EMBL" id="KN847499">
    <property type="protein sequence ID" value="KIW11116.1"/>
    <property type="molecule type" value="Genomic_DNA"/>
</dbReference>
<sequence>MSIRAVTRLLQDASRRVFSQSNSSERPQGDNNRSQQMGFPPKQRDTKFTFGGHDIKGEESILLLGVVFSRILANIQNVLASLKKSLPRLCHGEVDFQESDTYISYLRKLLEGLEAGAQVLSANLLEFRL</sequence>
<dbReference type="AlphaFoldDB" id="A0A0D1Y832"/>
<dbReference type="OrthoDB" id="4119974at2759"/>
<gene>
    <name evidence="2" type="ORF">PV08_10416</name>
</gene>
<feature type="compositionally biased region" description="Polar residues" evidence="1">
    <location>
        <begin position="17"/>
        <end position="37"/>
    </location>
</feature>
<accession>A0A0D1Y832</accession>
<dbReference type="GeneID" id="27337499"/>
<reference evidence="2 3" key="1">
    <citation type="submission" date="2015-01" db="EMBL/GenBank/DDBJ databases">
        <title>The Genome Sequence of Exophiala spinifera CBS89968.</title>
        <authorList>
            <consortium name="The Broad Institute Genomics Platform"/>
            <person name="Cuomo C."/>
            <person name="de Hoog S."/>
            <person name="Gorbushina A."/>
            <person name="Stielow B."/>
            <person name="Teixiera M."/>
            <person name="Abouelleil A."/>
            <person name="Chapman S.B."/>
            <person name="Priest M."/>
            <person name="Young S.K."/>
            <person name="Wortman J."/>
            <person name="Nusbaum C."/>
            <person name="Birren B."/>
        </authorList>
    </citation>
    <scope>NUCLEOTIDE SEQUENCE [LARGE SCALE GENOMIC DNA]</scope>
    <source>
        <strain evidence="2 3">CBS 89968</strain>
    </source>
</reference>
<dbReference type="STRING" id="91928.A0A0D1Y832"/>